<dbReference type="EC" id="5.2.1.8" evidence="2"/>
<dbReference type="InterPro" id="IPR002130">
    <property type="entry name" value="Cyclophilin-type_PPIase_dom"/>
</dbReference>
<evidence type="ECO:0000256" key="2">
    <source>
        <dbReference type="ARBA" id="ARBA00013194"/>
    </source>
</evidence>
<dbReference type="PANTHER" id="PTHR45625:SF4">
    <property type="entry name" value="PEPTIDYLPROLYL ISOMERASE DOMAIN AND WD REPEAT-CONTAINING PROTEIN 1"/>
    <property type="match status" value="1"/>
</dbReference>
<name>A0A381QSQ5_9ZZZZ</name>
<dbReference type="PRINTS" id="PR00153">
    <property type="entry name" value="CSAPPISMRASE"/>
</dbReference>
<evidence type="ECO:0000313" key="7">
    <source>
        <dbReference type="EMBL" id="SUZ82391.1"/>
    </source>
</evidence>
<keyword evidence="3" id="KW-0697">Rotamase</keyword>
<dbReference type="InterPro" id="IPR001179">
    <property type="entry name" value="PPIase_FKBP_dom"/>
</dbReference>
<dbReference type="PANTHER" id="PTHR45625">
    <property type="entry name" value="PEPTIDYL-PROLYL CIS-TRANS ISOMERASE-RELATED"/>
    <property type="match status" value="1"/>
</dbReference>
<evidence type="ECO:0000256" key="4">
    <source>
        <dbReference type="ARBA" id="ARBA00023235"/>
    </source>
</evidence>
<reference evidence="7" key="1">
    <citation type="submission" date="2018-05" db="EMBL/GenBank/DDBJ databases">
        <authorList>
            <person name="Lanie J.A."/>
            <person name="Ng W.-L."/>
            <person name="Kazmierczak K.M."/>
            <person name="Andrzejewski T.M."/>
            <person name="Davidsen T.M."/>
            <person name="Wayne K.J."/>
            <person name="Tettelin H."/>
            <person name="Glass J.I."/>
            <person name="Rusch D."/>
            <person name="Podicherti R."/>
            <person name="Tsui H.-C.T."/>
            <person name="Winkler M.E."/>
        </authorList>
    </citation>
    <scope>NUCLEOTIDE SEQUENCE</scope>
</reference>
<dbReference type="SUPFAM" id="SSF50891">
    <property type="entry name" value="Cyclophilin-like"/>
    <property type="match status" value="1"/>
</dbReference>
<dbReference type="InterPro" id="IPR029000">
    <property type="entry name" value="Cyclophilin-like_dom_sf"/>
</dbReference>
<evidence type="ECO:0000256" key="1">
    <source>
        <dbReference type="ARBA" id="ARBA00000971"/>
    </source>
</evidence>
<evidence type="ECO:0000256" key="3">
    <source>
        <dbReference type="ARBA" id="ARBA00023110"/>
    </source>
</evidence>
<dbReference type="Gene3D" id="2.40.100.10">
    <property type="entry name" value="Cyclophilin-like"/>
    <property type="match status" value="1"/>
</dbReference>
<sequence length="318" mass="35014">MKDYSNLTDGIYADIQTNKGDMILKLTYEETPLTVSNFIALAEGDHPLVSEEFKNKPYYNGIKFHRVINDFMIQGGDPTGTGSGGPGYSFEDEFVDNLKHDGPGVLSMANSGPNTNGSQFFITHLETPWLDGKHSVFGKIEIGQEIVDKIEQNDVINKLEIIRIGQTAKDFDATTVFNKYIEFNKKSNDEKLEEQKKWLEDIKKMYESTDSGISYNITKKGTGENAKDNDNVKVHYSLKLIDGSEVDSSLSRGEPIEFTLGVGQVIPGWDEGIKLLNKGASCTLVIPPNLAYGEAGAGNGVIPSNATLIFEVTLVDIN</sequence>
<dbReference type="InterPro" id="IPR046357">
    <property type="entry name" value="PPIase_dom_sf"/>
</dbReference>
<dbReference type="Pfam" id="PF00254">
    <property type="entry name" value="FKBP_C"/>
    <property type="match status" value="1"/>
</dbReference>
<dbReference type="EMBL" id="UINC01001505">
    <property type="protein sequence ID" value="SUZ82391.1"/>
    <property type="molecule type" value="Genomic_DNA"/>
</dbReference>
<protein>
    <recommendedName>
        <fullName evidence="2">peptidylprolyl isomerase</fullName>
        <ecNumber evidence="2">5.2.1.8</ecNumber>
    </recommendedName>
</protein>
<comment type="catalytic activity">
    <reaction evidence="1">
        <text>[protein]-peptidylproline (omega=180) = [protein]-peptidylproline (omega=0)</text>
        <dbReference type="Rhea" id="RHEA:16237"/>
        <dbReference type="Rhea" id="RHEA-COMP:10747"/>
        <dbReference type="Rhea" id="RHEA-COMP:10748"/>
        <dbReference type="ChEBI" id="CHEBI:83833"/>
        <dbReference type="ChEBI" id="CHEBI:83834"/>
        <dbReference type="EC" id="5.2.1.8"/>
    </reaction>
</comment>
<dbReference type="Gene3D" id="3.10.50.40">
    <property type="match status" value="1"/>
</dbReference>
<dbReference type="FunFam" id="3.10.50.40:FF:000006">
    <property type="entry name" value="Peptidyl-prolyl cis-trans isomerase"/>
    <property type="match status" value="1"/>
</dbReference>
<dbReference type="SUPFAM" id="SSF54534">
    <property type="entry name" value="FKBP-like"/>
    <property type="match status" value="1"/>
</dbReference>
<dbReference type="Pfam" id="PF00160">
    <property type="entry name" value="Pro_isomerase"/>
    <property type="match status" value="1"/>
</dbReference>
<gene>
    <name evidence="7" type="ORF">METZ01_LOCUS35245</name>
</gene>
<evidence type="ECO:0000259" key="6">
    <source>
        <dbReference type="PROSITE" id="PS50072"/>
    </source>
</evidence>
<dbReference type="CDD" id="cd00317">
    <property type="entry name" value="cyclophilin"/>
    <property type="match status" value="1"/>
</dbReference>
<evidence type="ECO:0000259" key="5">
    <source>
        <dbReference type="PROSITE" id="PS50059"/>
    </source>
</evidence>
<dbReference type="InterPro" id="IPR044666">
    <property type="entry name" value="Cyclophilin_A-like"/>
</dbReference>
<feature type="domain" description="PPIase cyclophilin-type" evidence="6">
    <location>
        <begin position="20"/>
        <end position="152"/>
    </location>
</feature>
<accession>A0A381QSQ5</accession>
<dbReference type="GO" id="GO:0003755">
    <property type="term" value="F:peptidyl-prolyl cis-trans isomerase activity"/>
    <property type="evidence" value="ECO:0007669"/>
    <property type="project" value="UniProtKB-KW"/>
</dbReference>
<dbReference type="PROSITE" id="PS50059">
    <property type="entry name" value="FKBP_PPIASE"/>
    <property type="match status" value="1"/>
</dbReference>
<dbReference type="AlphaFoldDB" id="A0A381QSQ5"/>
<dbReference type="PROSITE" id="PS50072">
    <property type="entry name" value="CSA_PPIASE_2"/>
    <property type="match status" value="1"/>
</dbReference>
<organism evidence="7">
    <name type="scientific">marine metagenome</name>
    <dbReference type="NCBI Taxonomy" id="408172"/>
    <lineage>
        <taxon>unclassified sequences</taxon>
        <taxon>metagenomes</taxon>
        <taxon>ecological metagenomes</taxon>
    </lineage>
</organism>
<proteinExistence type="predicted"/>
<feature type="domain" description="PPIase FKBP-type" evidence="5">
    <location>
        <begin position="229"/>
        <end position="318"/>
    </location>
</feature>
<keyword evidence="4" id="KW-0413">Isomerase</keyword>